<dbReference type="PRINTS" id="PR00762">
    <property type="entry name" value="CLCHANNEL"/>
</dbReference>
<keyword evidence="3 11" id="KW-0812">Transmembrane</keyword>
<evidence type="ECO:0000313" key="13">
    <source>
        <dbReference type="EMBL" id="GLR27008.1"/>
    </source>
</evidence>
<sequence>MSLYTRFLSLRLRLLELFRLSRIQPVLLWAVLIGLLGAFSTFLFREAIAGLQWLFTRHPGSMVGMAMQLNPTARLWLPTIGGLVAGLLLAWARRVSAERRSDYMEAIAVGDGHLPVRHSLLRSVSSLFSVASGGSIGREGSMVQLSALIASVLGSRLRLDRPQLRLLVACGAAAGVTSAYNTPLAASLFVSEIVLGSIAIDTLGPMLLASVVANVTMRALPNYHPVYAMPTFAGLQGLQVLWCVPLGLFVGAMAPFFLRTLAAGKRLFESLSLPLPIRLAVGGFLVGAISVWVPQVWGNGYSVVNSLLHQPWLWSSVLLVLVTKVLATTLTTGSGAVGGVFTPTLFVGAALGWLFGAAAMVILPAQGVLPSAFAVVGMGAFLAATTGAPLMAIFMIFEMTLSDQVVLPLMVACVIAFWVARNFGGGRWMYEVVTQRNREEQERTRLEGQTMADLVQPADTVLTLDDSVSAVMQMFFKYPVKYVYLVDSKGWYQGVVSLKDVSEALTRDPLIATQAVAPFLKSGEIPVLLPAYSLSEGLTQFMQHFGERLPVVHSHEQPLLMGVVHKSAILETFSVLGRQPAAVASSSLNRDNKP</sequence>
<dbReference type="EMBL" id="BSOJ01000021">
    <property type="protein sequence ID" value="GLR27008.1"/>
    <property type="molecule type" value="Genomic_DNA"/>
</dbReference>
<protein>
    <submittedName>
        <fullName evidence="13">Voltage-gated chloride channel</fullName>
    </submittedName>
</protein>
<keyword evidence="10" id="KW-0129">CBS domain</keyword>
<feature type="transmembrane region" description="Helical" evidence="11">
    <location>
        <begin position="277"/>
        <end position="300"/>
    </location>
</feature>
<feature type="transmembrane region" description="Helical" evidence="11">
    <location>
        <begin position="345"/>
        <end position="365"/>
    </location>
</feature>
<reference evidence="14" key="1">
    <citation type="journal article" date="2019" name="Int. J. Syst. Evol. Microbiol.">
        <title>The Global Catalogue of Microorganisms (GCM) 10K type strain sequencing project: providing services to taxonomists for standard genome sequencing and annotation.</title>
        <authorList>
            <consortium name="The Broad Institute Genomics Platform"/>
            <consortium name="The Broad Institute Genome Sequencing Center for Infectious Disease"/>
            <person name="Wu L."/>
            <person name="Ma J."/>
        </authorList>
    </citation>
    <scope>NUCLEOTIDE SEQUENCE [LARGE SCALE GENOMIC DNA]</scope>
    <source>
        <strain evidence="14">NBRC 105857</strain>
    </source>
</reference>
<feature type="transmembrane region" description="Helical" evidence="11">
    <location>
        <begin position="75"/>
        <end position="92"/>
    </location>
</feature>
<keyword evidence="4 11" id="KW-1133">Transmembrane helix</keyword>
<dbReference type="Gene3D" id="3.10.580.10">
    <property type="entry name" value="CBS-domain"/>
    <property type="match status" value="1"/>
</dbReference>
<evidence type="ECO:0000256" key="4">
    <source>
        <dbReference type="ARBA" id="ARBA00022989"/>
    </source>
</evidence>
<dbReference type="InterPro" id="IPR014743">
    <property type="entry name" value="Cl-channel_core"/>
</dbReference>
<evidence type="ECO:0000256" key="3">
    <source>
        <dbReference type="ARBA" id="ARBA00022692"/>
    </source>
</evidence>
<evidence type="ECO:0000256" key="11">
    <source>
        <dbReference type="SAM" id="Phobius"/>
    </source>
</evidence>
<keyword evidence="7" id="KW-0869">Chloride channel</keyword>
<accession>A0ABQ5YR56</accession>
<dbReference type="CDD" id="cd02205">
    <property type="entry name" value="CBS_pair_SF"/>
    <property type="match status" value="1"/>
</dbReference>
<gene>
    <name evidence="13" type="ORF">GCM10007875_20980</name>
</gene>
<evidence type="ECO:0000256" key="9">
    <source>
        <dbReference type="ARBA" id="ARBA00023303"/>
    </source>
</evidence>
<keyword evidence="9" id="KW-0407">Ion channel</keyword>
<dbReference type="InterPro" id="IPR001807">
    <property type="entry name" value="ClC"/>
</dbReference>
<name>A0ABQ5YR56_9BURK</name>
<evidence type="ECO:0000256" key="1">
    <source>
        <dbReference type="ARBA" id="ARBA00004141"/>
    </source>
</evidence>
<dbReference type="NCBIfam" id="NF002505">
    <property type="entry name" value="PRK01862.1"/>
    <property type="match status" value="1"/>
</dbReference>
<dbReference type="CDD" id="cd00400">
    <property type="entry name" value="Voltage_gated_ClC"/>
    <property type="match status" value="1"/>
</dbReference>
<keyword evidence="8" id="KW-0868">Chloride</keyword>
<keyword evidence="2" id="KW-0813">Transport</keyword>
<keyword evidence="5" id="KW-0406">Ion transport</keyword>
<evidence type="ECO:0000256" key="2">
    <source>
        <dbReference type="ARBA" id="ARBA00022448"/>
    </source>
</evidence>
<feature type="transmembrane region" description="Helical" evidence="11">
    <location>
        <begin position="238"/>
        <end position="257"/>
    </location>
</feature>
<dbReference type="InterPro" id="IPR046342">
    <property type="entry name" value="CBS_dom_sf"/>
</dbReference>
<feature type="domain" description="CBS" evidence="12">
    <location>
        <begin position="455"/>
        <end position="513"/>
    </location>
</feature>
<dbReference type="PANTHER" id="PTHR43427:SF6">
    <property type="entry name" value="CHLORIDE CHANNEL PROTEIN CLC-E"/>
    <property type="match status" value="1"/>
</dbReference>
<dbReference type="Proteomes" id="UP001156664">
    <property type="component" value="Unassembled WGS sequence"/>
</dbReference>
<feature type="transmembrane region" description="Helical" evidence="11">
    <location>
        <begin position="312"/>
        <end position="333"/>
    </location>
</feature>
<feature type="transmembrane region" description="Helical" evidence="11">
    <location>
        <begin position="372"/>
        <end position="397"/>
    </location>
</feature>
<dbReference type="Gene3D" id="1.10.3080.10">
    <property type="entry name" value="Clc chloride channel"/>
    <property type="match status" value="1"/>
</dbReference>
<keyword evidence="14" id="KW-1185">Reference proteome</keyword>
<evidence type="ECO:0000256" key="8">
    <source>
        <dbReference type="ARBA" id="ARBA00023214"/>
    </source>
</evidence>
<organism evidence="13 14">
    <name type="scientific">Limnobacter litoralis</name>
    <dbReference type="NCBI Taxonomy" id="481366"/>
    <lineage>
        <taxon>Bacteria</taxon>
        <taxon>Pseudomonadati</taxon>
        <taxon>Pseudomonadota</taxon>
        <taxon>Betaproteobacteria</taxon>
        <taxon>Burkholderiales</taxon>
        <taxon>Burkholderiaceae</taxon>
        <taxon>Limnobacter</taxon>
    </lineage>
</organism>
<proteinExistence type="predicted"/>
<dbReference type="PANTHER" id="PTHR43427">
    <property type="entry name" value="CHLORIDE CHANNEL PROTEIN CLC-E"/>
    <property type="match status" value="1"/>
</dbReference>
<evidence type="ECO:0000256" key="10">
    <source>
        <dbReference type="PROSITE-ProRule" id="PRU00703"/>
    </source>
</evidence>
<evidence type="ECO:0000256" key="7">
    <source>
        <dbReference type="ARBA" id="ARBA00023173"/>
    </source>
</evidence>
<evidence type="ECO:0000256" key="6">
    <source>
        <dbReference type="ARBA" id="ARBA00023136"/>
    </source>
</evidence>
<feature type="transmembrane region" description="Helical" evidence="11">
    <location>
        <begin position="26"/>
        <end position="55"/>
    </location>
</feature>
<feature type="transmembrane region" description="Helical" evidence="11">
    <location>
        <begin position="164"/>
        <end position="181"/>
    </location>
</feature>
<dbReference type="Pfam" id="PF00654">
    <property type="entry name" value="Voltage_CLC"/>
    <property type="match status" value="1"/>
</dbReference>
<dbReference type="SUPFAM" id="SSF81340">
    <property type="entry name" value="Clc chloride channel"/>
    <property type="match status" value="1"/>
</dbReference>
<dbReference type="SUPFAM" id="SSF54631">
    <property type="entry name" value="CBS-domain pair"/>
    <property type="match status" value="1"/>
</dbReference>
<dbReference type="InterPro" id="IPR050368">
    <property type="entry name" value="ClC-type_chloride_channel"/>
</dbReference>
<evidence type="ECO:0000256" key="5">
    <source>
        <dbReference type="ARBA" id="ARBA00023065"/>
    </source>
</evidence>
<feature type="transmembrane region" description="Helical" evidence="11">
    <location>
        <begin position="403"/>
        <end position="420"/>
    </location>
</feature>
<keyword evidence="6 11" id="KW-0472">Membrane</keyword>
<dbReference type="PROSITE" id="PS51371">
    <property type="entry name" value="CBS"/>
    <property type="match status" value="1"/>
</dbReference>
<comment type="subcellular location">
    <subcellularLocation>
        <location evidence="1">Membrane</location>
        <topology evidence="1">Multi-pass membrane protein</topology>
    </subcellularLocation>
</comment>
<evidence type="ECO:0000313" key="14">
    <source>
        <dbReference type="Proteomes" id="UP001156664"/>
    </source>
</evidence>
<feature type="transmembrane region" description="Helical" evidence="11">
    <location>
        <begin position="193"/>
        <end position="217"/>
    </location>
</feature>
<evidence type="ECO:0000259" key="12">
    <source>
        <dbReference type="PROSITE" id="PS51371"/>
    </source>
</evidence>
<comment type="caution">
    <text evidence="13">The sequence shown here is derived from an EMBL/GenBank/DDBJ whole genome shotgun (WGS) entry which is preliminary data.</text>
</comment>
<dbReference type="InterPro" id="IPR000644">
    <property type="entry name" value="CBS_dom"/>
</dbReference>
<dbReference type="RefSeq" id="WP_284281711.1">
    <property type="nucleotide sequence ID" value="NZ_BSOJ01000021.1"/>
</dbReference>